<evidence type="ECO:0000256" key="3">
    <source>
        <dbReference type="SAM" id="Phobius"/>
    </source>
</evidence>
<dbReference type="VEuPathDB" id="FungiDB:RhiirA1_435623"/>
<keyword evidence="2" id="KW-0349">Heme</keyword>
<protein>
    <submittedName>
        <fullName evidence="4">Cytochrome P450</fullName>
    </submittedName>
</protein>
<keyword evidence="3" id="KW-1133">Transmembrane helix</keyword>
<dbReference type="InterPro" id="IPR001128">
    <property type="entry name" value="Cyt_P450"/>
</dbReference>
<name>A0A2N0SLC2_9GLOM</name>
<dbReference type="Gene3D" id="1.10.630.10">
    <property type="entry name" value="Cytochrome P450"/>
    <property type="match status" value="2"/>
</dbReference>
<dbReference type="PANTHER" id="PTHR24305">
    <property type="entry name" value="CYTOCHROME P450"/>
    <property type="match status" value="1"/>
</dbReference>
<dbReference type="Proteomes" id="UP000232688">
    <property type="component" value="Unassembled WGS sequence"/>
</dbReference>
<reference evidence="4 5" key="1">
    <citation type="submission" date="2017-10" db="EMBL/GenBank/DDBJ databases">
        <title>Extensive intraspecific genome diversity in a model arbuscular mycorrhizal fungus.</title>
        <authorList>
            <person name="Chen E.C.H."/>
            <person name="Morin E."/>
            <person name="Baudet D."/>
            <person name="Noel J."/>
            <person name="Ndikumana S."/>
            <person name="Charron P."/>
            <person name="St-Onge C."/>
            <person name="Giorgi J."/>
            <person name="Grigoriev I.V."/>
            <person name="Roux C."/>
            <person name="Martin F.M."/>
            <person name="Corradi N."/>
        </authorList>
    </citation>
    <scope>NUCLEOTIDE SEQUENCE [LARGE SCALE GENOMIC DNA]</scope>
    <source>
        <strain evidence="4 5">A1</strain>
    </source>
</reference>
<dbReference type="GO" id="GO:0016705">
    <property type="term" value="F:oxidoreductase activity, acting on paired donors, with incorporation or reduction of molecular oxygen"/>
    <property type="evidence" value="ECO:0007669"/>
    <property type="project" value="InterPro"/>
</dbReference>
<dbReference type="PANTHER" id="PTHR24305:SF166">
    <property type="entry name" value="CYTOCHROME P450 12A4, MITOCHONDRIAL-RELATED"/>
    <property type="match status" value="1"/>
</dbReference>
<comment type="cofactor">
    <cofactor evidence="2">
        <name>heme</name>
        <dbReference type="ChEBI" id="CHEBI:30413"/>
    </cofactor>
</comment>
<dbReference type="AlphaFoldDB" id="A0A2N0SLC2"/>
<comment type="similarity">
    <text evidence="1">Belongs to the cytochrome P450 family.</text>
</comment>
<keyword evidence="2" id="KW-0408">Iron</keyword>
<sequence length="390" mass="44946">MLDLISLVGFFILGIIGWATYKIYIWPVYITPLRKIPGPPSESLFYGNFKTIMTEERTCLKWVQKYGNIIKHHEILNQPALLILDTKIIQDILLNHVYDFIRPPYMLADAIAIAGRGLVFAEGENHKRQRKMMNPAFIHNNIKKLVEEKYKAAESGELKGKDLLSLLININKTLPIEEKMTDNELKYQIMTFLLAGHETTSITISWALYYLSKYPHMQDLLREELVKAFPDKSKFNPTFDEINSLEYLNCVVKETLRLNPPVLVTSRLSTKDEVFGGYHVPKNTVIMIPFSILHRLPEIWGPTAAEFDPKRWLDPSLIKNVTNFNYLPFLAGTRACIGNKVALTEFKILLSMLIRNFVFKPIEGFNIKRRFIPLDKPDPYLGLSVSKVEN</sequence>
<evidence type="ECO:0000313" key="4">
    <source>
        <dbReference type="EMBL" id="PKC76371.1"/>
    </source>
</evidence>
<accession>A0A2N0SLC2</accession>
<dbReference type="GO" id="GO:0020037">
    <property type="term" value="F:heme binding"/>
    <property type="evidence" value="ECO:0007669"/>
    <property type="project" value="InterPro"/>
</dbReference>
<keyword evidence="3" id="KW-0472">Membrane</keyword>
<dbReference type="GO" id="GO:0005506">
    <property type="term" value="F:iron ion binding"/>
    <property type="evidence" value="ECO:0007669"/>
    <property type="project" value="InterPro"/>
</dbReference>
<dbReference type="PRINTS" id="PR00463">
    <property type="entry name" value="EP450I"/>
</dbReference>
<feature type="binding site" description="axial binding residue" evidence="2">
    <location>
        <position position="336"/>
    </location>
    <ligand>
        <name>heme</name>
        <dbReference type="ChEBI" id="CHEBI:30413"/>
    </ligand>
    <ligandPart>
        <name>Fe</name>
        <dbReference type="ChEBI" id="CHEBI:18248"/>
    </ligandPart>
</feature>
<dbReference type="GO" id="GO:0004497">
    <property type="term" value="F:monooxygenase activity"/>
    <property type="evidence" value="ECO:0007669"/>
    <property type="project" value="InterPro"/>
</dbReference>
<dbReference type="PRINTS" id="PR00385">
    <property type="entry name" value="P450"/>
</dbReference>
<keyword evidence="2" id="KW-0479">Metal-binding</keyword>
<dbReference type="InterPro" id="IPR036396">
    <property type="entry name" value="Cyt_P450_sf"/>
</dbReference>
<feature type="transmembrane region" description="Helical" evidence="3">
    <location>
        <begin position="6"/>
        <end position="25"/>
    </location>
</feature>
<evidence type="ECO:0000313" key="5">
    <source>
        <dbReference type="Proteomes" id="UP000232688"/>
    </source>
</evidence>
<dbReference type="InterPro" id="IPR050121">
    <property type="entry name" value="Cytochrome_P450_monoxygenase"/>
</dbReference>
<evidence type="ECO:0000256" key="2">
    <source>
        <dbReference type="PIRSR" id="PIRSR602401-1"/>
    </source>
</evidence>
<keyword evidence="3" id="KW-0812">Transmembrane</keyword>
<dbReference type="SUPFAM" id="SSF48264">
    <property type="entry name" value="Cytochrome P450"/>
    <property type="match status" value="1"/>
</dbReference>
<dbReference type="EMBL" id="LLXH01000003">
    <property type="protein sequence ID" value="PKC76371.1"/>
    <property type="molecule type" value="Genomic_DNA"/>
</dbReference>
<reference evidence="4 5" key="2">
    <citation type="submission" date="2017-10" db="EMBL/GenBank/DDBJ databases">
        <title>Genome analyses suggest a sexual origin of heterokaryosis in a supposedly ancient asexual fungus.</title>
        <authorList>
            <person name="Corradi N."/>
            <person name="Sedzielewska K."/>
            <person name="Noel J."/>
            <person name="Charron P."/>
            <person name="Farinelli L."/>
            <person name="Marton T."/>
            <person name="Kruger M."/>
            <person name="Pelin A."/>
            <person name="Brachmann A."/>
            <person name="Corradi N."/>
        </authorList>
    </citation>
    <scope>NUCLEOTIDE SEQUENCE [LARGE SCALE GENOMIC DNA]</scope>
    <source>
        <strain evidence="4 5">A1</strain>
    </source>
</reference>
<dbReference type="InterPro" id="IPR002401">
    <property type="entry name" value="Cyt_P450_E_grp-I"/>
</dbReference>
<dbReference type="Pfam" id="PF00067">
    <property type="entry name" value="p450"/>
    <property type="match status" value="1"/>
</dbReference>
<organism evidence="4 5">
    <name type="scientific">Rhizophagus irregularis</name>
    <dbReference type="NCBI Taxonomy" id="588596"/>
    <lineage>
        <taxon>Eukaryota</taxon>
        <taxon>Fungi</taxon>
        <taxon>Fungi incertae sedis</taxon>
        <taxon>Mucoromycota</taxon>
        <taxon>Glomeromycotina</taxon>
        <taxon>Glomeromycetes</taxon>
        <taxon>Glomerales</taxon>
        <taxon>Glomeraceae</taxon>
        <taxon>Rhizophagus</taxon>
    </lineage>
</organism>
<comment type="caution">
    <text evidence="4">The sequence shown here is derived from an EMBL/GenBank/DDBJ whole genome shotgun (WGS) entry which is preliminary data.</text>
</comment>
<gene>
    <name evidence="4" type="ORF">RhiirA1_435623</name>
</gene>
<proteinExistence type="inferred from homology"/>
<evidence type="ECO:0000256" key="1">
    <source>
        <dbReference type="ARBA" id="ARBA00010617"/>
    </source>
</evidence>